<evidence type="ECO:0000256" key="1">
    <source>
        <dbReference type="ARBA" id="ARBA00008894"/>
    </source>
</evidence>
<dbReference type="FunFam" id="3.40.50.300:FF:001091">
    <property type="entry name" value="Probable disease resistance protein At1g61300"/>
    <property type="match status" value="1"/>
</dbReference>
<keyword evidence="3" id="KW-0677">Repeat</keyword>
<evidence type="ECO:0000256" key="2">
    <source>
        <dbReference type="ARBA" id="ARBA00022614"/>
    </source>
</evidence>
<dbReference type="Gene3D" id="1.10.8.430">
    <property type="entry name" value="Helical domain of apoptotic protease-activating factors"/>
    <property type="match status" value="1"/>
</dbReference>
<evidence type="ECO:0000259" key="10">
    <source>
        <dbReference type="Pfam" id="PF23598"/>
    </source>
</evidence>
<evidence type="ECO:0000259" key="9">
    <source>
        <dbReference type="Pfam" id="PF23247"/>
    </source>
</evidence>
<evidence type="ECO:0000313" key="11">
    <source>
        <dbReference type="EMBL" id="WVZ17769.1"/>
    </source>
</evidence>
<evidence type="ECO:0000259" key="8">
    <source>
        <dbReference type="Pfam" id="PF00931"/>
    </source>
</evidence>
<dbReference type="Pfam" id="PF23247">
    <property type="entry name" value="LRR_RPS2"/>
    <property type="match status" value="1"/>
</dbReference>
<dbReference type="Gene3D" id="3.80.10.10">
    <property type="entry name" value="Ribonuclease Inhibitor"/>
    <property type="match status" value="3"/>
</dbReference>
<keyword evidence="6" id="KW-0067">ATP-binding</keyword>
<dbReference type="InterPro" id="IPR027417">
    <property type="entry name" value="P-loop_NTPase"/>
</dbReference>
<dbReference type="SUPFAM" id="SSF52058">
    <property type="entry name" value="L domain-like"/>
    <property type="match status" value="1"/>
</dbReference>
<dbReference type="GO" id="GO:0043531">
    <property type="term" value="F:ADP binding"/>
    <property type="evidence" value="ECO:0007669"/>
    <property type="project" value="InterPro"/>
</dbReference>
<dbReference type="PRINTS" id="PR00364">
    <property type="entry name" value="DISEASERSIST"/>
</dbReference>
<feature type="compositionally biased region" description="Polar residues" evidence="7">
    <location>
        <begin position="1272"/>
        <end position="1286"/>
    </location>
</feature>
<feature type="domain" description="NB-ARC" evidence="8">
    <location>
        <begin position="153"/>
        <end position="311"/>
    </location>
</feature>
<evidence type="ECO:0000256" key="7">
    <source>
        <dbReference type="SAM" id="MobiDB-lite"/>
    </source>
</evidence>
<dbReference type="SUPFAM" id="SSF52047">
    <property type="entry name" value="RNI-like"/>
    <property type="match status" value="1"/>
</dbReference>
<dbReference type="InterPro" id="IPR057135">
    <property type="entry name" value="At4g27190-like_LRR"/>
</dbReference>
<feature type="domain" description="Disease resistance R13L4/SHOC-2-like LRR" evidence="10">
    <location>
        <begin position="547"/>
        <end position="698"/>
    </location>
</feature>
<dbReference type="Pfam" id="PF00931">
    <property type="entry name" value="NB-ARC"/>
    <property type="match status" value="1"/>
</dbReference>
<evidence type="ECO:0000256" key="6">
    <source>
        <dbReference type="ARBA" id="ARBA00022840"/>
    </source>
</evidence>
<dbReference type="EMBL" id="CP144698">
    <property type="protein sequence ID" value="WVZ17769.1"/>
    <property type="molecule type" value="Genomic_DNA"/>
</dbReference>
<dbReference type="PANTHER" id="PTHR33463:SF105">
    <property type="entry name" value="AND NB-ARC DOMAIN DISEASE RESISTANCE PROTEIN, PUTATIVE-RELATED"/>
    <property type="match status" value="1"/>
</dbReference>
<dbReference type="InterPro" id="IPR002182">
    <property type="entry name" value="NB-ARC"/>
</dbReference>
<dbReference type="Pfam" id="PF23598">
    <property type="entry name" value="LRR_14"/>
    <property type="match status" value="1"/>
</dbReference>
<dbReference type="InterPro" id="IPR042197">
    <property type="entry name" value="Apaf_helical"/>
</dbReference>
<evidence type="ECO:0000256" key="4">
    <source>
        <dbReference type="ARBA" id="ARBA00022741"/>
    </source>
</evidence>
<name>A0AAQ3S3F0_VIGMU</name>
<protein>
    <recommendedName>
        <fullName evidence="13">NB-ARC domain-containing protein</fullName>
    </recommendedName>
</protein>
<keyword evidence="5" id="KW-0611">Plant defense</keyword>
<comment type="similarity">
    <text evidence="1">Belongs to the disease resistance NB-LRR family.</text>
</comment>
<proteinExistence type="inferred from homology"/>
<evidence type="ECO:0000256" key="5">
    <source>
        <dbReference type="ARBA" id="ARBA00022821"/>
    </source>
</evidence>
<dbReference type="PANTHER" id="PTHR33463">
    <property type="entry name" value="NB-ARC DOMAIN-CONTAINING PROTEIN-RELATED"/>
    <property type="match status" value="1"/>
</dbReference>
<dbReference type="InterPro" id="IPR036388">
    <property type="entry name" value="WH-like_DNA-bd_sf"/>
</dbReference>
<evidence type="ECO:0000256" key="3">
    <source>
        <dbReference type="ARBA" id="ARBA00022737"/>
    </source>
</evidence>
<dbReference type="GO" id="GO:0006952">
    <property type="term" value="P:defense response"/>
    <property type="evidence" value="ECO:0007669"/>
    <property type="project" value="UniProtKB-KW"/>
</dbReference>
<dbReference type="Gene3D" id="3.40.50.300">
    <property type="entry name" value="P-loop containing nucleotide triphosphate hydrolases"/>
    <property type="match status" value="1"/>
</dbReference>
<keyword evidence="4" id="KW-0547">Nucleotide-binding</keyword>
<keyword evidence="2" id="KW-0433">Leucine-rich repeat</keyword>
<dbReference type="InterPro" id="IPR032675">
    <property type="entry name" value="LRR_dom_sf"/>
</dbReference>
<reference evidence="11 12" key="1">
    <citation type="journal article" date="2023" name="Life. Sci Alliance">
        <title>Evolutionary insights into 3D genome organization and epigenetic landscape of Vigna mungo.</title>
        <authorList>
            <person name="Junaid A."/>
            <person name="Singh B."/>
            <person name="Bhatia S."/>
        </authorList>
    </citation>
    <scope>NUCLEOTIDE SEQUENCE [LARGE SCALE GENOMIC DNA]</scope>
    <source>
        <strain evidence="11">Urdbean</strain>
    </source>
</reference>
<evidence type="ECO:0008006" key="13">
    <source>
        <dbReference type="Google" id="ProtNLM"/>
    </source>
</evidence>
<dbReference type="InterPro" id="IPR050905">
    <property type="entry name" value="Plant_NBS-LRR"/>
</dbReference>
<feature type="region of interest" description="Disordered" evidence="7">
    <location>
        <begin position="1268"/>
        <end position="1294"/>
    </location>
</feature>
<dbReference type="Gene3D" id="1.10.10.10">
    <property type="entry name" value="Winged helix-like DNA-binding domain superfamily/Winged helix DNA-binding domain"/>
    <property type="match status" value="1"/>
</dbReference>
<keyword evidence="12" id="KW-1185">Reference proteome</keyword>
<organism evidence="11 12">
    <name type="scientific">Vigna mungo</name>
    <name type="common">Black gram</name>
    <name type="synonym">Phaseolus mungo</name>
    <dbReference type="NCBI Taxonomy" id="3915"/>
    <lineage>
        <taxon>Eukaryota</taxon>
        <taxon>Viridiplantae</taxon>
        <taxon>Streptophyta</taxon>
        <taxon>Embryophyta</taxon>
        <taxon>Tracheophyta</taxon>
        <taxon>Spermatophyta</taxon>
        <taxon>Magnoliopsida</taxon>
        <taxon>eudicotyledons</taxon>
        <taxon>Gunneridae</taxon>
        <taxon>Pentapetalae</taxon>
        <taxon>rosids</taxon>
        <taxon>fabids</taxon>
        <taxon>Fabales</taxon>
        <taxon>Fabaceae</taxon>
        <taxon>Papilionoideae</taxon>
        <taxon>50 kb inversion clade</taxon>
        <taxon>NPAAA clade</taxon>
        <taxon>indigoferoid/millettioid clade</taxon>
        <taxon>Phaseoleae</taxon>
        <taxon>Vigna</taxon>
    </lineage>
</organism>
<evidence type="ECO:0000313" key="12">
    <source>
        <dbReference type="Proteomes" id="UP001374535"/>
    </source>
</evidence>
<feature type="domain" description="Disease resistance protein At4g27190-like leucine-rich repeats" evidence="9">
    <location>
        <begin position="1112"/>
        <end position="1182"/>
    </location>
</feature>
<dbReference type="Proteomes" id="UP001374535">
    <property type="component" value="Chromosome 3"/>
</dbReference>
<accession>A0AAQ3S3F0</accession>
<dbReference type="SUPFAM" id="SSF52540">
    <property type="entry name" value="P-loop containing nucleoside triphosphate hydrolases"/>
    <property type="match status" value="1"/>
</dbReference>
<sequence>MVSIVSDLAKSNLEKLINATIEQSRYICCFTCITDDFEKEREDLIAKRKTWEEYARLATRRGDNIREDVTHWQKQAKELIEEDTKMKVKCFFGWCPDCKWQYSRGKELESKTKEIRRLAERNFENVGITRDVLDIEYHSSQNYISLESRKLKFEELFNALKDDNNYMIGLQGMGGIGKTTLAKEVGKELKKSKCFNQVVDTTISNTPDIKKIQDDIAGPLGLSLKDYTESERPRKLKDRLTKGDRILLILDDVWEKISFEEIGIPDNHKNCKILVTTRHIRTCDVMGCKKIIEVDILPEEEGWILFQKYAGLSDNSSKSILYKGSKISKECKGLPIAIEIIASSLKGARPLEEWDVALKSLEKSMHVHNADESLRKVYTCLKYSYDNMKDETAKKLFLLCSLFREDEEISEELLVRLAKGATLIEKIDDDYSYDECRKKVIVAKYKLIDSCLLLSCKSGRVKMHDLVREMALWIANEEIVAVNTTKKNEMTMVEKGKDIKYYLLCEGEINDLFSSKFDGSKLDILIVYMNDDGPVEVPNSFFENIPGLQVLILSNNRNKKAIFQFPQSIQLLTNIKSLYLKHFKLGDISIIGNLQALETLELVECMMDELPREIGKLANLKLLKLNYCRFERSSVFEVIKSCSSLEELHLITTYDNKIFKDCHLELPNYQRFCIGEHDQSFVVKFYPEWFLRNTLDVVNAMEIFSEETLKNLMQKAEILRLRGSIGVWKNLIPDIIFPEDESTSNLIEILLKDNSQLTCLIDNNDSLVQQSPLSRLVTLKLEGMKNLKEICNGPLPYELLKNLETISLYNCNHLQGALFKSKISLYNLKELSILGCNMLTFIFELSAAQSLLSLKTLSIMSCEQLKSIIRDENKLKDCGEELVDTHNDNKSTISIFPNLTSLFVAFCPQLQFILPVTAVAQKIPKLEKISISNCDGLTYLFGRNQHEHLEEDLHQELKDAIFTSPKYVYLHNMPNFVDIFQKCDESLCSLVKKSTSKDETKGQIESKSIKYKFGWEHEAFSDYGEHLQVNEPNANDVIAQEMSVKLENLSLNDTSKILFTLQNVTELRITRCEKVEVLFCASMLECLPYLGALNIYRCNELKRIIGEDAKNQRKPFFPRLKALIIRECNKLKCIFPISTSEMVPMLEALLIMEASLLEEVFEGNSDEKVKIQNLKTAGFVELPSLHQKIEFFTVKHCLVRNCPKLCISSFPQDLEHFSYSIIEEYFKDWHLDKIIRRVLDDHKRQEIRNENRWREDSAIGTEVEAASFKGSELTSSQNNANQSTLANIDEDNKQHEDVVKESTERVEEEQQIVGKASSMPISPTDFPLHKTHSPVKEEEEMAIPSSNLNTEPPITKDVNDGDFQGTSNSVVTNSQNTYSTDQRIKKILTEIAGDLDEDSKTTEIRSQNEMTKAKEDFSIDAKAEVLSGTDFTSSPYEKTIALSTDSESEHGEAQISVPFPVVNIELETTEDVGVGDIQEASPDKLAEITQDSSSGYTVRRELEELVSKKHLGSENLALLSNFLVKHPSLRLADDAMSERYKGFAYTCLAQLLKFLQSHSVFDMLGSSHSEFLELLKELRNCGFNKDWLDDVEKLKNVI</sequence>
<dbReference type="GO" id="GO:0005524">
    <property type="term" value="F:ATP binding"/>
    <property type="evidence" value="ECO:0007669"/>
    <property type="project" value="UniProtKB-KW"/>
</dbReference>
<dbReference type="InterPro" id="IPR055414">
    <property type="entry name" value="LRR_R13L4/SHOC2-like"/>
</dbReference>
<gene>
    <name evidence="11" type="ORF">V8G54_010751</name>
</gene>